<gene>
    <name evidence="2" type="ORF">PQ455_13325</name>
</gene>
<protein>
    <submittedName>
        <fullName evidence="2">DUF159 family protein</fullName>
    </submittedName>
</protein>
<organism evidence="2 3">
    <name type="scientific">Sphingomonas naphthae</name>
    <dbReference type="NCBI Taxonomy" id="1813468"/>
    <lineage>
        <taxon>Bacteria</taxon>
        <taxon>Pseudomonadati</taxon>
        <taxon>Pseudomonadota</taxon>
        <taxon>Alphaproteobacteria</taxon>
        <taxon>Sphingomonadales</taxon>
        <taxon>Sphingomonadaceae</taxon>
        <taxon>Sphingomonas</taxon>
    </lineage>
</organism>
<dbReference type="Gene3D" id="3.90.1680.10">
    <property type="entry name" value="SOS response associated peptidase-like"/>
    <property type="match status" value="1"/>
</dbReference>
<dbReference type="InterPro" id="IPR036590">
    <property type="entry name" value="SRAP-like"/>
</dbReference>
<proteinExistence type="predicted"/>
<evidence type="ECO:0000256" key="1">
    <source>
        <dbReference type="SAM" id="MobiDB-lite"/>
    </source>
</evidence>
<name>A0ABY7TL72_9SPHN</name>
<dbReference type="RefSeq" id="WP_273686577.1">
    <property type="nucleotide sequence ID" value="NZ_CP117411.1"/>
</dbReference>
<sequence length="162" mass="17803">MAIIEAGGRRRLKAMDWGFPRQTREVRAHGDPPSRVGLVADLTNPMWSSLVVDTRYRCLIPLSHFANPDGHQGSKTRTWFSIQDCPSVAWACFCRNVPEYGPVYAGMTMTANAAVMPTNDRMPVVTRCEGAGMLAARADRRRSSLPISRTNGGRSDSGRAHG</sequence>
<evidence type="ECO:0000313" key="2">
    <source>
        <dbReference type="EMBL" id="WCT72609.1"/>
    </source>
</evidence>
<reference evidence="2 3" key="1">
    <citation type="submission" date="2023-02" db="EMBL/GenBank/DDBJ databases">
        <title>Genome sequence of Sphingomonas naphthae.</title>
        <authorList>
            <person name="Kim S."/>
            <person name="Heo J."/>
            <person name="Kwon S.-W."/>
        </authorList>
    </citation>
    <scope>NUCLEOTIDE SEQUENCE [LARGE SCALE GENOMIC DNA]</scope>
    <source>
        <strain evidence="2 3">KACC 18716</strain>
    </source>
</reference>
<dbReference type="SUPFAM" id="SSF143081">
    <property type="entry name" value="BB1717-like"/>
    <property type="match status" value="1"/>
</dbReference>
<feature type="region of interest" description="Disordered" evidence="1">
    <location>
        <begin position="136"/>
        <end position="162"/>
    </location>
</feature>
<feature type="compositionally biased region" description="Polar residues" evidence="1">
    <location>
        <begin position="145"/>
        <end position="154"/>
    </location>
</feature>
<dbReference type="EMBL" id="CP117411">
    <property type="protein sequence ID" value="WCT72609.1"/>
    <property type="molecule type" value="Genomic_DNA"/>
</dbReference>
<keyword evidence="3" id="KW-1185">Reference proteome</keyword>
<dbReference type="Proteomes" id="UP001220395">
    <property type="component" value="Chromosome"/>
</dbReference>
<evidence type="ECO:0000313" key="3">
    <source>
        <dbReference type="Proteomes" id="UP001220395"/>
    </source>
</evidence>
<accession>A0ABY7TL72</accession>